<dbReference type="KEGG" id="ruv:EC9_02250"/>
<feature type="signal peptide" evidence="1">
    <location>
        <begin position="1"/>
        <end position="25"/>
    </location>
</feature>
<evidence type="ECO:0000313" key="3">
    <source>
        <dbReference type="Proteomes" id="UP000319557"/>
    </source>
</evidence>
<dbReference type="EMBL" id="CP036261">
    <property type="protein sequence ID" value="QDS86067.1"/>
    <property type="molecule type" value="Genomic_DNA"/>
</dbReference>
<accession>A0A517LTX4</accession>
<dbReference type="AlphaFoldDB" id="A0A517LTX4"/>
<evidence type="ECO:0000313" key="2">
    <source>
        <dbReference type="EMBL" id="QDS86067.1"/>
    </source>
</evidence>
<dbReference type="Proteomes" id="UP000319557">
    <property type="component" value="Chromosome"/>
</dbReference>
<organism evidence="2 3">
    <name type="scientific">Rosistilla ulvae</name>
    <dbReference type="NCBI Taxonomy" id="1930277"/>
    <lineage>
        <taxon>Bacteria</taxon>
        <taxon>Pseudomonadati</taxon>
        <taxon>Planctomycetota</taxon>
        <taxon>Planctomycetia</taxon>
        <taxon>Pirellulales</taxon>
        <taxon>Pirellulaceae</taxon>
        <taxon>Rosistilla</taxon>
    </lineage>
</organism>
<keyword evidence="1" id="KW-0732">Signal</keyword>
<evidence type="ECO:0000256" key="1">
    <source>
        <dbReference type="SAM" id="SignalP"/>
    </source>
</evidence>
<name>A0A517LTX4_9BACT</name>
<reference evidence="2 3" key="1">
    <citation type="submission" date="2019-02" db="EMBL/GenBank/DDBJ databases">
        <title>Deep-cultivation of Planctomycetes and their phenomic and genomic characterization uncovers novel biology.</title>
        <authorList>
            <person name="Wiegand S."/>
            <person name="Jogler M."/>
            <person name="Boedeker C."/>
            <person name="Pinto D."/>
            <person name="Vollmers J."/>
            <person name="Rivas-Marin E."/>
            <person name="Kohn T."/>
            <person name="Peeters S.H."/>
            <person name="Heuer A."/>
            <person name="Rast P."/>
            <person name="Oberbeckmann S."/>
            <person name="Bunk B."/>
            <person name="Jeske O."/>
            <person name="Meyerdierks A."/>
            <person name="Storesund J.E."/>
            <person name="Kallscheuer N."/>
            <person name="Luecker S."/>
            <person name="Lage O.M."/>
            <person name="Pohl T."/>
            <person name="Merkel B.J."/>
            <person name="Hornburger P."/>
            <person name="Mueller R.-W."/>
            <person name="Bruemmer F."/>
            <person name="Labrenz M."/>
            <person name="Spormann A.M."/>
            <person name="Op den Camp H."/>
            <person name="Overmann J."/>
            <person name="Amann R."/>
            <person name="Jetten M.S.M."/>
            <person name="Mascher T."/>
            <person name="Medema M.H."/>
            <person name="Devos D.P."/>
            <person name="Kaster A.-K."/>
            <person name="Ovreas L."/>
            <person name="Rohde M."/>
            <person name="Galperin M.Y."/>
            <person name="Jogler C."/>
        </authorList>
    </citation>
    <scope>NUCLEOTIDE SEQUENCE [LARGE SCALE GENOMIC DNA]</scope>
    <source>
        <strain evidence="2 3">EC9</strain>
    </source>
</reference>
<keyword evidence="3" id="KW-1185">Reference proteome</keyword>
<protein>
    <submittedName>
        <fullName evidence="2">Uncharacterized protein</fullName>
    </submittedName>
</protein>
<proteinExistence type="predicted"/>
<sequence length="115" mass="12326" precursor="true">MRLWLGLVIAVFTLVLATVSSGSGAGETQAKPEASRPALVAGAGELLGFVNPQADNGQQITIVNATRGTMLVYHIDGPTGQITLKSSRRLTWDFSLDEYNATAPLPTEIRQMVER</sequence>
<feature type="chain" id="PRO_5022083462" evidence="1">
    <location>
        <begin position="26"/>
        <end position="115"/>
    </location>
</feature>
<gene>
    <name evidence="2" type="ORF">EC9_02250</name>
</gene>